<organism evidence="1 2">
    <name type="scientific">Tumidithrix elongata BACA0141</name>
    <dbReference type="NCBI Taxonomy" id="2716417"/>
    <lineage>
        <taxon>Bacteria</taxon>
        <taxon>Bacillati</taxon>
        <taxon>Cyanobacteriota</taxon>
        <taxon>Cyanophyceae</taxon>
        <taxon>Pseudanabaenales</taxon>
        <taxon>Pseudanabaenaceae</taxon>
        <taxon>Tumidithrix</taxon>
        <taxon>Tumidithrix elongata</taxon>
    </lineage>
</organism>
<evidence type="ECO:0000313" key="1">
    <source>
        <dbReference type="EMBL" id="MEE3720035.1"/>
    </source>
</evidence>
<proteinExistence type="predicted"/>
<comment type="caution">
    <text evidence="1">The sequence shown here is derived from an EMBL/GenBank/DDBJ whole genome shotgun (WGS) entry which is preliminary data.</text>
</comment>
<sequence length="80" mass="9308">SILCFIRPRCISSLNWPIKRFNPHEIEVILLIKRPDPCLLICDREQALEIHDLFQENDYRALLSNIENGIAHFTDSTSNS</sequence>
<accession>A0AAW9PYI6</accession>
<dbReference type="Proteomes" id="UP001333818">
    <property type="component" value="Unassembled WGS sequence"/>
</dbReference>
<evidence type="ECO:0000313" key="2">
    <source>
        <dbReference type="Proteomes" id="UP001333818"/>
    </source>
</evidence>
<keyword evidence="2" id="KW-1185">Reference proteome</keyword>
<dbReference type="AlphaFoldDB" id="A0AAW9PYI6"/>
<dbReference type="EMBL" id="JAZBJZ010000214">
    <property type="protein sequence ID" value="MEE3720035.1"/>
    <property type="molecule type" value="Genomic_DNA"/>
</dbReference>
<name>A0AAW9PYI6_9CYAN</name>
<feature type="non-terminal residue" evidence="1">
    <location>
        <position position="1"/>
    </location>
</feature>
<protein>
    <submittedName>
        <fullName evidence="1">Uncharacterized protein</fullName>
    </submittedName>
</protein>
<dbReference type="RefSeq" id="WP_330486475.1">
    <property type="nucleotide sequence ID" value="NZ_JAZBJZ010000214.1"/>
</dbReference>
<gene>
    <name evidence="1" type="ORF">V2H45_25180</name>
</gene>
<reference evidence="1" key="1">
    <citation type="submission" date="2024-01" db="EMBL/GenBank/DDBJ databases">
        <title>Bank of Algae and Cyanobacteria of the Azores (BACA) strain genomes.</title>
        <authorList>
            <person name="Luz R."/>
            <person name="Cordeiro R."/>
            <person name="Fonseca A."/>
            <person name="Goncalves V."/>
        </authorList>
    </citation>
    <scope>NUCLEOTIDE SEQUENCE</scope>
    <source>
        <strain evidence="1">BACA0141</strain>
    </source>
</reference>